<keyword evidence="1" id="KW-1003">Cell membrane</keyword>
<organism evidence="3 4">
    <name type="scientific">Arcanobacterium wilhelmae</name>
    <dbReference type="NCBI Taxonomy" id="1803177"/>
    <lineage>
        <taxon>Bacteria</taxon>
        <taxon>Bacillati</taxon>
        <taxon>Actinomycetota</taxon>
        <taxon>Actinomycetes</taxon>
        <taxon>Actinomycetales</taxon>
        <taxon>Actinomycetaceae</taxon>
        <taxon>Arcanobacterium</taxon>
    </lineage>
</organism>
<proteinExistence type="inferred from homology"/>
<protein>
    <recommendedName>
        <fullName evidence="1">Putative membrane protein insertion efficiency factor</fullName>
    </recommendedName>
</protein>
<dbReference type="PANTHER" id="PTHR33383">
    <property type="entry name" value="MEMBRANE PROTEIN INSERTION EFFICIENCY FACTOR-RELATED"/>
    <property type="match status" value="1"/>
</dbReference>
<dbReference type="NCBIfam" id="TIGR00278">
    <property type="entry name" value="membrane protein insertion efficiency factor YidD"/>
    <property type="match status" value="1"/>
</dbReference>
<comment type="subcellular location">
    <subcellularLocation>
        <location evidence="1">Cell membrane</location>
        <topology evidence="1">Peripheral membrane protein</topology>
        <orientation evidence="1">Cytoplasmic side</orientation>
    </subcellularLocation>
</comment>
<evidence type="ECO:0000313" key="4">
    <source>
        <dbReference type="Proteomes" id="UP001235966"/>
    </source>
</evidence>
<evidence type="ECO:0000313" key="3">
    <source>
        <dbReference type="EMBL" id="MDP9800914.1"/>
    </source>
</evidence>
<dbReference type="HAMAP" id="MF_00386">
    <property type="entry name" value="UPF0161_YidD"/>
    <property type="match status" value="1"/>
</dbReference>
<keyword evidence="4" id="KW-1185">Reference proteome</keyword>
<evidence type="ECO:0000256" key="2">
    <source>
        <dbReference type="SAM" id="MobiDB-lite"/>
    </source>
</evidence>
<dbReference type="Pfam" id="PF01809">
    <property type="entry name" value="YidD"/>
    <property type="match status" value="1"/>
</dbReference>
<dbReference type="EMBL" id="JAUSQW010000001">
    <property type="protein sequence ID" value="MDP9800914.1"/>
    <property type="molecule type" value="Genomic_DNA"/>
</dbReference>
<comment type="caution">
    <text evidence="3">The sequence shown here is derived from an EMBL/GenBank/DDBJ whole genome shotgun (WGS) entry which is preliminary data.</text>
</comment>
<comment type="function">
    <text evidence="1">Could be involved in insertion of integral membrane proteins into the membrane.</text>
</comment>
<evidence type="ECO:0000256" key="1">
    <source>
        <dbReference type="HAMAP-Rule" id="MF_00386"/>
    </source>
</evidence>
<name>A0ABT9NB19_9ACTO</name>
<dbReference type="InterPro" id="IPR002696">
    <property type="entry name" value="Membr_insert_effic_factor_YidD"/>
</dbReference>
<feature type="region of interest" description="Disordered" evidence="2">
    <location>
        <begin position="92"/>
        <end position="111"/>
    </location>
</feature>
<gene>
    <name evidence="3" type="ORF">J2S49_000990</name>
</gene>
<dbReference type="RefSeq" id="WP_278058445.1">
    <property type="nucleotide sequence ID" value="NZ_CP121247.1"/>
</dbReference>
<comment type="similarity">
    <text evidence="1">Belongs to the UPF0161 family.</text>
</comment>
<reference evidence="3 4" key="1">
    <citation type="submission" date="2023-07" db="EMBL/GenBank/DDBJ databases">
        <title>Sequencing the genomes of 1000 actinobacteria strains.</title>
        <authorList>
            <person name="Klenk H.-P."/>
        </authorList>
    </citation>
    <scope>NUCLEOTIDE SEQUENCE [LARGE SCALE GENOMIC DNA]</scope>
    <source>
        <strain evidence="3 4">DSM 102162</strain>
    </source>
</reference>
<dbReference type="Proteomes" id="UP001235966">
    <property type="component" value="Unassembled WGS sequence"/>
</dbReference>
<dbReference type="PANTHER" id="PTHR33383:SF1">
    <property type="entry name" value="MEMBRANE PROTEIN INSERTION EFFICIENCY FACTOR-RELATED"/>
    <property type="match status" value="1"/>
</dbReference>
<sequence>MKNPLVSALTAPIRFYQKRISAHLPRRCRYEPTCSAYAVESLQIHGAFKGTLLAVWRFMRCNQFSAGGVDWVPPRGKWPTKPLGYQELLARRASEETSAGQRGHGVEGNNK</sequence>
<dbReference type="SMART" id="SM01234">
    <property type="entry name" value="Haemolytic"/>
    <property type="match status" value="1"/>
</dbReference>
<keyword evidence="1" id="KW-0472">Membrane</keyword>
<accession>A0ABT9NB19</accession>